<dbReference type="SUPFAM" id="SSF53474">
    <property type="entry name" value="alpha/beta-Hydrolases"/>
    <property type="match status" value="1"/>
</dbReference>
<dbReference type="InterPro" id="IPR029058">
    <property type="entry name" value="AB_hydrolase_fold"/>
</dbReference>
<dbReference type="PANTHER" id="PTHR16138">
    <property type="entry name" value="MYCOPHENOLIC ACID ACYL-GLUCURONIDE ESTERASE, MITOCHONDRIAL"/>
    <property type="match status" value="1"/>
</dbReference>
<dbReference type="GO" id="GO:0004553">
    <property type="term" value="F:hydrolase activity, hydrolyzing O-glycosyl compounds"/>
    <property type="evidence" value="ECO:0007669"/>
    <property type="project" value="TreeGrafter"/>
</dbReference>
<evidence type="ECO:0000256" key="2">
    <source>
        <dbReference type="SAM" id="SignalP"/>
    </source>
</evidence>
<feature type="signal peptide" evidence="2">
    <location>
        <begin position="1"/>
        <end position="21"/>
    </location>
</feature>
<organism evidence="4">
    <name type="scientific">Phaeomonas parva</name>
    <dbReference type="NCBI Taxonomy" id="124430"/>
    <lineage>
        <taxon>Eukaryota</taxon>
        <taxon>Sar</taxon>
        <taxon>Stramenopiles</taxon>
        <taxon>Ochrophyta</taxon>
        <taxon>Pinguiophyceae</taxon>
        <taxon>Pinguiochrysidales</taxon>
        <taxon>Pinguiochrysidaceae</taxon>
        <taxon>Phaeomonas</taxon>
    </lineage>
</organism>
<dbReference type="Pfam" id="PF00326">
    <property type="entry name" value="Peptidase_S9"/>
    <property type="match status" value="1"/>
</dbReference>
<gene>
    <name evidence="4" type="ORF">PPAR1163_LOCUS14660</name>
</gene>
<dbReference type="InterPro" id="IPR052382">
    <property type="entry name" value="ABHD10_acyl-thioesterase"/>
</dbReference>
<evidence type="ECO:0000256" key="1">
    <source>
        <dbReference type="ARBA" id="ARBA00022801"/>
    </source>
</evidence>
<sequence>MAQATMRLTLLLLAGCLQASAWRAAAPLRAGAAARGVLGYARRATAARPVAAQAYETGRNQNLPTVGDDSVCFDMWLGTKSPAIVYLPCLHKAKNNAKASNLESWCRQTDHTFICADYMGTGGSSGDFIDGTVGRWTDDAIRMIENVSPSRKVVLVGAGVGGWVMLLVAKRRPDLVAGLVGLAADPDFTEDLLWEQLDDDVKTSIMEDGVHEITWGDSQYPISRNLIEDGRKNLVLRGEKLNIDCPIRLVHGMADEEVPVETVFKIADLVNTPDVAVNLVKGGTHFLDSELDFKRMRQAVSEVIDNYYEIDLSSPGSG</sequence>
<name>A0A7S1XQV2_9STRA</name>
<proteinExistence type="predicted"/>
<keyword evidence="1" id="KW-0378">Hydrolase</keyword>
<dbReference type="AlphaFoldDB" id="A0A7S1XQV2"/>
<feature type="domain" description="Peptidase S9 prolyl oligopeptidase catalytic" evidence="3">
    <location>
        <begin position="104"/>
        <end position="279"/>
    </location>
</feature>
<protein>
    <recommendedName>
        <fullName evidence="3">Peptidase S9 prolyl oligopeptidase catalytic domain-containing protein</fullName>
    </recommendedName>
</protein>
<dbReference type="PANTHER" id="PTHR16138:SF7">
    <property type="entry name" value="PALMITOYL-PROTEIN THIOESTERASE ABHD10, MITOCHONDRIAL"/>
    <property type="match status" value="1"/>
</dbReference>
<evidence type="ECO:0000259" key="3">
    <source>
        <dbReference type="Pfam" id="PF00326"/>
    </source>
</evidence>
<reference evidence="4" key="1">
    <citation type="submission" date="2021-01" db="EMBL/GenBank/DDBJ databases">
        <authorList>
            <person name="Corre E."/>
            <person name="Pelletier E."/>
            <person name="Niang G."/>
            <person name="Scheremetjew M."/>
            <person name="Finn R."/>
            <person name="Kale V."/>
            <person name="Holt S."/>
            <person name="Cochrane G."/>
            <person name="Meng A."/>
            <person name="Brown T."/>
            <person name="Cohen L."/>
        </authorList>
    </citation>
    <scope>NUCLEOTIDE SEQUENCE</scope>
    <source>
        <strain evidence="4">CCMP2877</strain>
    </source>
</reference>
<accession>A0A7S1XQV2</accession>
<dbReference type="Gene3D" id="3.40.50.1820">
    <property type="entry name" value="alpha/beta hydrolase"/>
    <property type="match status" value="1"/>
</dbReference>
<keyword evidence="2" id="KW-0732">Signal</keyword>
<evidence type="ECO:0000313" key="4">
    <source>
        <dbReference type="EMBL" id="CAD9256289.1"/>
    </source>
</evidence>
<dbReference type="EMBL" id="HBGJ01022754">
    <property type="protein sequence ID" value="CAD9256289.1"/>
    <property type="molecule type" value="Transcribed_RNA"/>
</dbReference>
<dbReference type="GO" id="GO:0008236">
    <property type="term" value="F:serine-type peptidase activity"/>
    <property type="evidence" value="ECO:0007669"/>
    <property type="project" value="InterPro"/>
</dbReference>
<dbReference type="GO" id="GO:0006508">
    <property type="term" value="P:proteolysis"/>
    <property type="evidence" value="ECO:0007669"/>
    <property type="project" value="InterPro"/>
</dbReference>
<feature type="chain" id="PRO_5030639657" description="Peptidase S9 prolyl oligopeptidase catalytic domain-containing protein" evidence="2">
    <location>
        <begin position="22"/>
        <end position="318"/>
    </location>
</feature>
<dbReference type="InterPro" id="IPR001375">
    <property type="entry name" value="Peptidase_S9_cat"/>
</dbReference>